<feature type="domain" description="Thioesterase" evidence="3">
    <location>
        <begin position="50"/>
        <end position="124"/>
    </location>
</feature>
<dbReference type="PANTHER" id="PTHR21660">
    <property type="entry name" value="THIOESTERASE SUPERFAMILY MEMBER-RELATED"/>
    <property type="match status" value="1"/>
</dbReference>
<name>A0A0D0L2R5_VARPD</name>
<evidence type="ECO:0000256" key="1">
    <source>
        <dbReference type="ARBA" id="ARBA00008324"/>
    </source>
</evidence>
<reference evidence="4 5" key="1">
    <citation type="submission" date="2014-12" db="EMBL/GenBank/DDBJ databases">
        <title>16Stimator: statistical estimation of ribosomal gene copy numbers from draft genome assemblies.</title>
        <authorList>
            <person name="Perisin M.A."/>
            <person name="Vetter M."/>
            <person name="Gilbert J.A."/>
            <person name="Bergelson J."/>
        </authorList>
    </citation>
    <scope>NUCLEOTIDE SEQUENCE [LARGE SCALE GENOMIC DNA]</scope>
    <source>
        <strain evidence="4 5">MEDvA23</strain>
    </source>
</reference>
<dbReference type="PANTHER" id="PTHR21660:SF1">
    <property type="entry name" value="ACYL-COENZYME A THIOESTERASE 13"/>
    <property type="match status" value="1"/>
</dbReference>
<dbReference type="GO" id="GO:0047617">
    <property type="term" value="F:fatty acyl-CoA hydrolase activity"/>
    <property type="evidence" value="ECO:0007669"/>
    <property type="project" value="InterPro"/>
</dbReference>
<dbReference type="Proteomes" id="UP000032067">
    <property type="component" value="Unassembled WGS sequence"/>
</dbReference>
<dbReference type="Gene3D" id="3.10.129.10">
    <property type="entry name" value="Hotdog Thioesterase"/>
    <property type="match status" value="1"/>
</dbReference>
<dbReference type="EMBL" id="JXQQ01000075">
    <property type="protein sequence ID" value="KIQ23388.1"/>
    <property type="molecule type" value="Genomic_DNA"/>
</dbReference>
<dbReference type="CDD" id="cd03443">
    <property type="entry name" value="PaaI_thioesterase"/>
    <property type="match status" value="1"/>
</dbReference>
<dbReference type="AlphaFoldDB" id="A0A0D0L2R5"/>
<dbReference type="InterPro" id="IPR039298">
    <property type="entry name" value="ACOT13"/>
</dbReference>
<dbReference type="InterPro" id="IPR029069">
    <property type="entry name" value="HotDog_dom_sf"/>
</dbReference>
<dbReference type="NCBIfam" id="TIGR00369">
    <property type="entry name" value="unchar_dom_1"/>
    <property type="match status" value="1"/>
</dbReference>
<dbReference type="InterPro" id="IPR003736">
    <property type="entry name" value="PAAI_dom"/>
</dbReference>
<gene>
    <name evidence="4" type="ORF">RT97_25445</name>
</gene>
<organism evidence="4 5">
    <name type="scientific">Variovorax paradoxus</name>
    <dbReference type="NCBI Taxonomy" id="34073"/>
    <lineage>
        <taxon>Bacteria</taxon>
        <taxon>Pseudomonadati</taxon>
        <taxon>Pseudomonadota</taxon>
        <taxon>Betaproteobacteria</taxon>
        <taxon>Burkholderiales</taxon>
        <taxon>Comamonadaceae</taxon>
        <taxon>Variovorax</taxon>
    </lineage>
</organism>
<comment type="similarity">
    <text evidence="1">Belongs to the thioesterase PaaI family.</text>
</comment>
<proteinExistence type="inferred from homology"/>
<accession>A0A0D0L2R5</accession>
<protein>
    <recommendedName>
        <fullName evidence="3">Thioesterase domain-containing protein</fullName>
    </recommendedName>
</protein>
<dbReference type="SUPFAM" id="SSF54637">
    <property type="entry name" value="Thioesterase/thiol ester dehydrase-isomerase"/>
    <property type="match status" value="1"/>
</dbReference>
<keyword evidence="2" id="KW-0378">Hydrolase</keyword>
<comment type="caution">
    <text evidence="4">The sequence shown here is derived from an EMBL/GenBank/DDBJ whole genome shotgun (WGS) entry which is preliminary data.</text>
</comment>
<evidence type="ECO:0000313" key="5">
    <source>
        <dbReference type="Proteomes" id="UP000032067"/>
    </source>
</evidence>
<sequence>MVMTSDPLMQRFPSSATARLFGQRIIEFDTAKGWVRMSFVATDAFLNPAGSVQGGILGAMLDDTMGPALWLMNGAGSFSATIDLNVSLLAAASPGVLYGEGRVVQLGKTISFLEAHLSDAQGRMLARSTASARMIQPR</sequence>
<evidence type="ECO:0000259" key="3">
    <source>
        <dbReference type="Pfam" id="PF03061"/>
    </source>
</evidence>
<evidence type="ECO:0000313" key="4">
    <source>
        <dbReference type="EMBL" id="KIQ23388.1"/>
    </source>
</evidence>
<evidence type="ECO:0000256" key="2">
    <source>
        <dbReference type="ARBA" id="ARBA00022801"/>
    </source>
</evidence>
<dbReference type="InterPro" id="IPR006683">
    <property type="entry name" value="Thioestr_dom"/>
</dbReference>
<dbReference type="Pfam" id="PF03061">
    <property type="entry name" value="4HBT"/>
    <property type="match status" value="1"/>
</dbReference>